<dbReference type="HOGENOM" id="CLU_2901220_0_0_0"/>
<dbReference type="EMBL" id="BX294135">
    <property type="protein sequence ID" value="CAD71973.1"/>
    <property type="molecule type" value="Genomic_DNA"/>
</dbReference>
<gene>
    <name evidence="1" type="ordered locus">RB1222</name>
</gene>
<evidence type="ECO:0000313" key="2">
    <source>
        <dbReference type="Proteomes" id="UP000001025"/>
    </source>
</evidence>
<proteinExistence type="predicted"/>
<dbReference type="Proteomes" id="UP000001025">
    <property type="component" value="Chromosome"/>
</dbReference>
<dbReference type="AlphaFoldDB" id="Q7UXN3"/>
<name>Q7UXN3_RHOBA</name>
<dbReference type="EnsemblBacteria" id="CAD71973">
    <property type="protein sequence ID" value="CAD71973"/>
    <property type="gene ID" value="RB1222"/>
</dbReference>
<dbReference type="STRING" id="243090.RB1222"/>
<keyword evidence="2" id="KW-1185">Reference proteome</keyword>
<reference evidence="1 2" key="1">
    <citation type="journal article" date="2003" name="Proc. Natl. Acad. Sci. U.S.A.">
        <title>Complete genome sequence of the marine planctomycete Pirellula sp. strain 1.</title>
        <authorList>
            <person name="Gloeckner F.O."/>
            <person name="Kube M."/>
            <person name="Bauer M."/>
            <person name="Teeling H."/>
            <person name="Lombardot T."/>
            <person name="Ludwig W."/>
            <person name="Gade D."/>
            <person name="Beck A."/>
            <person name="Borzym K."/>
            <person name="Heitmann K."/>
            <person name="Rabus R."/>
            <person name="Schlesner H."/>
            <person name="Amann R."/>
            <person name="Reinhardt R."/>
        </authorList>
    </citation>
    <scope>NUCLEOTIDE SEQUENCE [LARGE SCALE GENOMIC DNA]</scope>
    <source>
        <strain evidence="2">DSM 10527 / NCIMB 13988 / SH1</strain>
    </source>
</reference>
<evidence type="ECO:0000313" key="1">
    <source>
        <dbReference type="EMBL" id="CAD71973.1"/>
    </source>
</evidence>
<dbReference type="InParanoid" id="Q7UXN3"/>
<organism evidence="1 2">
    <name type="scientific">Rhodopirellula baltica (strain DSM 10527 / NCIMB 13988 / SH1)</name>
    <dbReference type="NCBI Taxonomy" id="243090"/>
    <lineage>
        <taxon>Bacteria</taxon>
        <taxon>Pseudomonadati</taxon>
        <taxon>Planctomycetota</taxon>
        <taxon>Planctomycetia</taxon>
        <taxon>Pirellulales</taxon>
        <taxon>Pirellulaceae</taxon>
        <taxon>Rhodopirellula</taxon>
    </lineage>
</organism>
<accession>Q7UXN3</accession>
<dbReference type="KEGG" id="rba:RB1222"/>
<sequence>MGWKLVDWFWGIEKVKLTIVNLKLVCRWWGASQCTSGNEKLTLTVKGSQSLRPFQGRGLSGA</sequence>
<protein>
    <submittedName>
        <fullName evidence="1">Uncharacterized protein</fullName>
    </submittedName>
</protein>